<dbReference type="GO" id="GO:0016757">
    <property type="term" value="F:glycosyltransferase activity"/>
    <property type="evidence" value="ECO:0007669"/>
    <property type="project" value="InterPro"/>
</dbReference>
<dbReference type="AlphaFoldDB" id="S5ZRP7"/>
<dbReference type="PATRIC" id="fig|1291379.3.peg.204"/>
<name>S5ZRP7_9SPIR</name>
<proteinExistence type="predicted"/>
<evidence type="ECO:0000313" key="3">
    <source>
        <dbReference type="Proteomes" id="UP000015620"/>
    </source>
</evidence>
<evidence type="ECO:0000259" key="1">
    <source>
        <dbReference type="Pfam" id="PF00534"/>
    </source>
</evidence>
<dbReference type="RefSeq" id="WP_020964005.1">
    <property type="nucleotide sequence ID" value="NC_022097.1"/>
</dbReference>
<reference evidence="2 3" key="1">
    <citation type="journal article" date="2013" name="PLoS ONE">
        <title>Genome-Wide Relatedness of Treponema pedis, from Gingiva and Necrotic Skin Lesions of Pigs, with the Human Oral Pathogen Treponema denticola.</title>
        <authorList>
            <person name="Svartstrom O."/>
            <person name="Mushtaq M."/>
            <person name="Pringle M."/>
            <person name="Segerman B."/>
        </authorList>
    </citation>
    <scope>NUCLEOTIDE SEQUENCE [LARGE SCALE GENOMIC DNA]</scope>
    <source>
        <strain evidence="2">T A4</strain>
    </source>
</reference>
<dbReference type="Pfam" id="PF00534">
    <property type="entry name" value="Glycos_transf_1"/>
    <property type="match status" value="1"/>
</dbReference>
<dbReference type="SUPFAM" id="SSF53756">
    <property type="entry name" value="UDP-Glycosyltransferase/glycogen phosphorylase"/>
    <property type="match status" value="1"/>
</dbReference>
<dbReference type="STRING" id="1291379.TPE_0209"/>
<dbReference type="KEGG" id="tped:TPE_0209"/>
<organism evidence="2 3">
    <name type="scientific">Treponema pedis str. T A4</name>
    <dbReference type="NCBI Taxonomy" id="1291379"/>
    <lineage>
        <taxon>Bacteria</taxon>
        <taxon>Pseudomonadati</taxon>
        <taxon>Spirochaetota</taxon>
        <taxon>Spirochaetia</taxon>
        <taxon>Spirochaetales</taxon>
        <taxon>Treponemataceae</taxon>
        <taxon>Treponema</taxon>
    </lineage>
</organism>
<gene>
    <name evidence="2" type="ORF">TPE_0209</name>
</gene>
<feature type="domain" description="Glycosyl transferase family 1" evidence="1">
    <location>
        <begin position="179"/>
        <end position="298"/>
    </location>
</feature>
<dbReference type="InterPro" id="IPR001296">
    <property type="entry name" value="Glyco_trans_1"/>
</dbReference>
<sequence>MKKGLYIVNFDHKITATEWRKDGVLKKIAGQIKAFKNAGIQIELFNVGEKKVNYFFRFFFSLFNKKQYLLGKIDNLKGLDFVYIRNFVPINIGCIFLLKYLHRMGSKIIYEFPTYPYDGEHTGFKGFFFLIIDRLFRRFLKKYVDYVSTYSDDDKIFGIPTIRMVNGIDCSDIHVIKLTENKSGLNLIAVANFNQWHGYDRLIEGLNEYCKSKLSGKVYISFVGDGPDLENYKRKVIDYDLRDFIFFHGSLSGEDLDAEFNKADLAICSLGCHRINIFKGSFLKSREYLARGLPMISSTRIDILDTSFPYIHYVPENESPIDINSIIKFYDTLILKESRSAQIKNIRCFAEKYCDIKITMQPIIQIVLSD</sequence>
<dbReference type="HOGENOM" id="CLU_063441_0_0_12"/>
<dbReference type="EMBL" id="CP004120">
    <property type="protein sequence ID" value="AGT42705.1"/>
    <property type="molecule type" value="Genomic_DNA"/>
</dbReference>
<dbReference type="Proteomes" id="UP000015620">
    <property type="component" value="Chromosome"/>
</dbReference>
<protein>
    <submittedName>
        <fullName evidence="2">Glycosyltransferase</fullName>
    </submittedName>
</protein>
<accession>S5ZRP7</accession>
<keyword evidence="2" id="KW-0808">Transferase</keyword>
<dbReference type="GeneID" id="301088933"/>
<dbReference type="OrthoDB" id="9802525at2"/>
<evidence type="ECO:0000313" key="2">
    <source>
        <dbReference type="EMBL" id="AGT42705.1"/>
    </source>
</evidence>
<keyword evidence="3" id="KW-1185">Reference proteome</keyword>
<dbReference type="Gene3D" id="3.40.50.2000">
    <property type="entry name" value="Glycogen Phosphorylase B"/>
    <property type="match status" value="2"/>
</dbReference>